<name>X0SMG1_9ZZZZ</name>
<dbReference type="EMBL" id="BARS01004700">
    <property type="protein sequence ID" value="GAF82268.1"/>
    <property type="molecule type" value="Genomic_DNA"/>
</dbReference>
<sequence>MRLGEMKTNCRKCGRELRAESKDTEFATFFCMKCGIYTTRPIEEFQEEKKEESAPAPESQ</sequence>
<protein>
    <submittedName>
        <fullName evidence="1">Uncharacterized protein</fullName>
    </submittedName>
</protein>
<gene>
    <name evidence="1" type="ORF">S01H1_09200</name>
</gene>
<proteinExistence type="predicted"/>
<comment type="caution">
    <text evidence="1">The sequence shown here is derived from an EMBL/GenBank/DDBJ whole genome shotgun (WGS) entry which is preliminary data.</text>
</comment>
<reference evidence="1" key="1">
    <citation type="journal article" date="2014" name="Front. Microbiol.">
        <title>High frequency of phylogenetically diverse reductive dehalogenase-homologous genes in deep subseafloor sedimentary metagenomes.</title>
        <authorList>
            <person name="Kawai M."/>
            <person name="Futagami T."/>
            <person name="Toyoda A."/>
            <person name="Takaki Y."/>
            <person name="Nishi S."/>
            <person name="Hori S."/>
            <person name="Arai W."/>
            <person name="Tsubouchi T."/>
            <person name="Morono Y."/>
            <person name="Uchiyama I."/>
            <person name="Ito T."/>
            <person name="Fujiyama A."/>
            <person name="Inagaki F."/>
            <person name="Takami H."/>
        </authorList>
    </citation>
    <scope>NUCLEOTIDE SEQUENCE</scope>
    <source>
        <strain evidence="1">Expedition CK06-06</strain>
    </source>
</reference>
<accession>X0SMG1</accession>
<evidence type="ECO:0000313" key="1">
    <source>
        <dbReference type="EMBL" id="GAF82268.1"/>
    </source>
</evidence>
<organism evidence="1">
    <name type="scientific">marine sediment metagenome</name>
    <dbReference type="NCBI Taxonomy" id="412755"/>
    <lineage>
        <taxon>unclassified sequences</taxon>
        <taxon>metagenomes</taxon>
        <taxon>ecological metagenomes</taxon>
    </lineage>
</organism>
<dbReference type="AlphaFoldDB" id="X0SMG1"/>